<proteinExistence type="predicted"/>
<dbReference type="EMBL" id="AF324836">
    <property type="protein sequence ID" value="AAS49123.1"/>
    <property type="molecule type" value="Genomic_DNA"/>
</dbReference>
<reference evidence="2" key="3">
    <citation type="journal article" date="2008" name="Carbohydr. Res.">
        <title>S-layer nanoglycobiology of bacteria.</title>
        <authorList>
            <person name="Messner P."/>
            <person name="Steiner K."/>
            <person name="Zarschler K."/>
            <person name="Schaffer C."/>
        </authorList>
    </citation>
    <scope>NUCLEOTIDE SEQUENCE</scope>
    <source>
        <strain evidence="2">DSM 10155/G+</strain>
    </source>
</reference>
<dbReference type="RefSeq" id="WP_327874952.1">
    <property type="nucleotide sequence ID" value="NZ_JARLVS010000037.1"/>
</dbReference>
<evidence type="ECO:0000313" key="2">
    <source>
        <dbReference type="EMBL" id="AAS49123.1"/>
    </source>
</evidence>
<protein>
    <submittedName>
        <fullName evidence="2">Putative transcription regulator</fullName>
    </submittedName>
</protein>
<sequence length="185" mass="21154">MKKLLDYLITSKTRIKLLLKFFLNAEARGYLRSLAEEFGESTNAVRVELNRLTEAGLLEAKNEGRTKVYRANRGHALFEDLHNIVKKYIGIDQLIEEVLRKLGNVELALITGDYAKGIDSGIIDLVIVGGVDKGYLQGLVEKVEELIHRKIRTLVLNGEEFEKLREKFEQDKALVVWSKKREGQR</sequence>
<dbReference type="GO" id="GO:0003677">
    <property type="term" value="F:DNA binding"/>
    <property type="evidence" value="ECO:0007669"/>
    <property type="project" value="UniProtKB-KW"/>
</dbReference>
<dbReference type="InterPro" id="IPR036390">
    <property type="entry name" value="WH_DNA-bd_sf"/>
</dbReference>
<dbReference type="Gene3D" id="1.10.10.10">
    <property type="entry name" value="Winged helix-like DNA-binding domain superfamily/Winged helix DNA-binding domain"/>
    <property type="match status" value="1"/>
</dbReference>
<accession>Q7BGF9</accession>
<name>Q7BGF9_ANETH</name>
<keyword evidence="1" id="KW-0238">DNA-binding</keyword>
<reference evidence="2" key="2">
    <citation type="journal article" date="2004" name="Glycoconj. J.">
        <title>Genetic organization of chromosomal S-layer glycan biosynthesis loci of Bacillaceae.</title>
        <authorList>
            <person name="Novotny R."/>
            <person name="Pfoestl A."/>
            <person name="Messner P."/>
            <person name="Schaffer C."/>
        </authorList>
    </citation>
    <scope>NUCLEOTIDE SEQUENCE</scope>
    <source>
        <strain evidence="2">DSM 10155/G+</strain>
    </source>
</reference>
<reference evidence="2" key="1">
    <citation type="journal article" date="2004" name="Glycobiology">
        <title>Surface-layer glycoproteins: an example for the diversity of bacterial glycosylation with promising impacts on nanobiotechnology.</title>
        <authorList>
            <person name="Schaffer C."/>
            <person name="Messner P."/>
        </authorList>
    </citation>
    <scope>NUCLEOTIDE SEQUENCE</scope>
    <source>
        <strain evidence="2">DSM 10155/G+</strain>
    </source>
</reference>
<dbReference type="InterPro" id="IPR036388">
    <property type="entry name" value="WH-like_DNA-bd_sf"/>
</dbReference>
<organism evidence="2">
    <name type="scientific">Aneurinibacillus thermoaerophilus</name>
    <dbReference type="NCBI Taxonomy" id="143495"/>
    <lineage>
        <taxon>Bacteria</taxon>
        <taxon>Bacillati</taxon>
        <taxon>Bacillota</taxon>
        <taxon>Bacilli</taxon>
        <taxon>Bacillales</taxon>
        <taxon>Paenibacillaceae</taxon>
        <taxon>Aneurinibacillus group</taxon>
        <taxon>Aneurinibacillus</taxon>
    </lineage>
</organism>
<gene>
    <name evidence="2" type="primary">wsdC</name>
</gene>
<dbReference type="InterPro" id="IPR011991">
    <property type="entry name" value="ArsR-like_HTH"/>
</dbReference>
<dbReference type="AlphaFoldDB" id="Q7BGF9"/>
<evidence type="ECO:0000256" key="1">
    <source>
        <dbReference type="ARBA" id="ARBA00023125"/>
    </source>
</evidence>
<dbReference type="CDD" id="cd00090">
    <property type="entry name" value="HTH_ARSR"/>
    <property type="match status" value="1"/>
</dbReference>
<dbReference type="SUPFAM" id="SSF46785">
    <property type="entry name" value="Winged helix' DNA-binding domain"/>
    <property type="match status" value="1"/>
</dbReference>